<keyword evidence="2" id="KW-0031">Aminopeptidase</keyword>
<dbReference type="PANTHER" id="PTHR36512">
    <property type="entry name" value="D-AMINOPEPTIDASE"/>
    <property type="match status" value="1"/>
</dbReference>
<accession>A0A2T6AS90</accession>
<keyword evidence="2" id="KW-0645">Protease</keyword>
<reference evidence="2 3" key="1">
    <citation type="submission" date="2018-04" db="EMBL/GenBank/DDBJ databases">
        <title>Genomic Encyclopedia of Archaeal and Bacterial Type Strains, Phase II (KMG-II): from individual species to whole genera.</title>
        <authorList>
            <person name="Goeker M."/>
        </authorList>
    </citation>
    <scope>NUCLEOTIDE SEQUENCE [LARGE SCALE GENOMIC DNA]</scope>
    <source>
        <strain evidence="2 3">DSM 29329</strain>
    </source>
</reference>
<keyword evidence="3" id="KW-1185">Reference proteome</keyword>
<protein>
    <submittedName>
        <fullName evidence="2">D-aminopeptidase</fullName>
    </submittedName>
</protein>
<evidence type="ECO:0000313" key="3">
    <source>
        <dbReference type="Proteomes" id="UP000244069"/>
    </source>
</evidence>
<dbReference type="Proteomes" id="UP000244069">
    <property type="component" value="Unassembled WGS sequence"/>
</dbReference>
<dbReference type="Gene3D" id="3.60.70.12">
    <property type="entry name" value="L-amino peptidase D-ALA esterase/amidase"/>
    <property type="match status" value="1"/>
</dbReference>
<dbReference type="CDD" id="cd02252">
    <property type="entry name" value="nylC_like"/>
    <property type="match status" value="1"/>
</dbReference>
<dbReference type="AlphaFoldDB" id="A0A2T6AS90"/>
<dbReference type="GO" id="GO:0004177">
    <property type="term" value="F:aminopeptidase activity"/>
    <property type="evidence" value="ECO:0007669"/>
    <property type="project" value="UniProtKB-KW"/>
</dbReference>
<name>A0A2T6AS90_9RHOB</name>
<dbReference type="Pfam" id="PF03576">
    <property type="entry name" value="Peptidase_S58"/>
    <property type="match status" value="1"/>
</dbReference>
<proteinExistence type="inferred from homology"/>
<dbReference type="PANTHER" id="PTHR36512:SF3">
    <property type="entry name" value="BLR5678 PROTEIN"/>
    <property type="match status" value="1"/>
</dbReference>
<comment type="similarity">
    <text evidence="1">Belongs to the peptidase S58 family.</text>
</comment>
<evidence type="ECO:0000256" key="1">
    <source>
        <dbReference type="ARBA" id="ARBA00007068"/>
    </source>
</evidence>
<comment type="caution">
    <text evidence="2">The sequence shown here is derived from an EMBL/GenBank/DDBJ whole genome shotgun (WGS) entry which is preliminary data.</text>
</comment>
<keyword evidence="2" id="KW-0378">Hydrolase</keyword>
<sequence>MIPGPRNLITDIPGLYVGNAEDHGARTGTTVLTADRPMTASVAVQGGAPGTRETDLLAPDKTAPGADALVLSGGSAFGLSAAQGVMHALHAAGRGFPVLSARVPIVPAAILFDLLNGGDKTYDEGFFPDLGRRALANARQDFALGTTGAGTGAQTAQHKGGLGSASLVVGDHTVGALVATNPMGSVTTPSGRHFWAAPYEIASEYGALGPDPTEGLQPLPPSRKAAAMASLGNTTIAIVATDAALDKAQCHRMAVAAHDGMARAIQPAHSPLDGDLVFAASTGATPVENPVETLTLLGHAASICLARAIARAVWEATPMPGDTLPTLQQELGRAR</sequence>
<dbReference type="SUPFAM" id="SSF56266">
    <property type="entry name" value="DmpA/ArgJ-like"/>
    <property type="match status" value="1"/>
</dbReference>
<organism evidence="2 3">
    <name type="scientific">Allosediminivita pacifica</name>
    <dbReference type="NCBI Taxonomy" id="1267769"/>
    <lineage>
        <taxon>Bacteria</taxon>
        <taxon>Pseudomonadati</taxon>
        <taxon>Pseudomonadota</taxon>
        <taxon>Alphaproteobacteria</taxon>
        <taxon>Rhodobacterales</taxon>
        <taxon>Paracoccaceae</taxon>
        <taxon>Allosediminivita</taxon>
    </lineage>
</organism>
<dbReference type="InterPro" id="IPR016117">
    <property type="entry name" value="ArgJ-like_dom_sf"/>
</dbReference>
<dbReference type="EMBL" id="QBKN01000015">
    <property type="protein sequence ID" value="PTX46678.1"/>
    <property type="molecule type" value="Genomic_DNA"/>
</dbReference>
<dbReference type="RefSeq" id="WP_107977148.1">
    <property type="nucleotide sequence ID" value="NZ_BMEZ01000016.1"/>
</dbReference>
<dbReference type="OrthoDB" id="9808347at2"/>
<gene>
    <name evidence="2" type="ORF">C8N44_11545</name>
</gene>
<dbReference type="InterPro" id="IPR005321">
    <property type="entry name" value="Peptidase_S58_DmpA"/>
</dbReference>
<evidence type="ECO:0000313" key="2">
    <source>
        <dbReference type="EMBL" id="PTX46678.1"/>
    </source>
</evidence>